<dbReference type="Gene3D" id="3.30.360.10">
    <property type="entry name" value="Dihydrodipicolinate Reductase, domain 2"/>
    <property type="match status" value="1"/>
</dbReference>
<dbReference type="RefSeq" id="WP_120749687.1">
    <property type="nucleotide sequence ID" value="NZ_RBAH01000019.1"/>
</dbReference>
<evidence type="ECO:0000256" key="1">
    <source>
        <dbReference type="ARBA" id="ARBA00023002"/>
    </source>
</evidence>
<evidence type="ECO:0000259" key="3">
    <source>
        <dbReference type="Pfam" id="PF22725"/>
    </source>
</evidence>
<dbReference type="Proteomes" id="UP000282311">
    <property type="component" value="Unassembled WGS sequence"/>
</dbReference>
<dbReference type="InterPro" id="IPR050463">
    <property type="entry name" value="Gfo/Idh/MocA_oxidrdct_glycsds"/>
</dbReference>
<reference evidence="4 5" key="1">
    <citation type="journal article" date="2007" name="Int. J. Syst. Evol. Microbiol.">
        <title>Paenibacillus ginsengarvi sp. nov., isolated from soil from ginseng cultivation.</title>
        <authorList>
            <person name="Yoon M.H."/>
            <person name="Ten L.N."/>
            <person name="Im W.T."/>
        </authorList>
    </citation>
    <scope>NUCLEOTIDE SEQUENCE [LARGE SCALE GENOMIC DNA]</scope>
    <source>
        <strain evidence="4 5">KCTC 13059</strain>
    </source>
</reference>
<evidence type="ECO:0000313" key="5">
    <source>
        <dbReference type="Proteomes" id="UP000282311"/>
    </source>
</evidence>
<dbReference type="InterPro" id="IPR000683">
    <property type="entry name" value="Gfo/Idh/MocA-like_OxRdtase_N"/>
</dbReference>
<dbReference type="PANTHER" id="PTHR43818:SF11">
    <property type="entry name" value="BCDNA.GH03377"/>
    <property type="match status" value="1"/>
</dbReference>
<proteinExistence type="predicted"/>
<dbReference type="AlphaFoldDB" id="A0A3B0C0E8"/>
<dbReference type="EMBL" id="RBAH01000019">
    <property type="protein sequence ID" value="RKN78251.1"/>
    <property type="molecule type" value="Genomic_DNA"/>
</dbReference>
<dbReference type="InterPro" id="IPR055170">
    <property type="entry name" value="GFO_IDH_MocA-like_dom"/>
</dbReference>
<dbReference type="InterPro" id="IPR036291">
    <property type="entry name" value="NAD(P)-bd_dom_sf"/>
</dbReference>
<dbReference type="Pfam" id="PF22725">
    <property type="entry name" value="GFO_IDH_MocA_C3"/>
    <property type="match status" value="1"/>
</dbReference>
<dbReference type="SUPFAM" id="SSF55347">
    <property type="entry name" value="Glyceraldehyde-3-phosphate dehydrogenase-like, C-terminal domain"/>
    <property type="match status" value="1"/>
</dbReference>
<feature type="domain" description="Gfo/Idh/MocA-like oxidoreductase N-terminal" evidence="2">
    <location>
        <begin position="5"/>
        <end position="136"/>
    </location>
</feature>
<dbReference type="GO" id="GO:0016491">
    <property type="term" value="F:oxidoreductase activity"/>
    <property type="evidence" value="ECO:0007669"/>
    <property type="project" value="UniProtKB-KW"/>
</dbReference>
<dbReference type="Gene3D" id="3.40.50.720">
    <property type="entry name" value="NAD(P)-binding Rossmann-like Domain"/>
    <property type="match status" value="1"/>
</dbReference>
<evidence type="ECO:0000313" key="4">
    <source>
        <dbReference type="EMBL" id="RKN78251.1"/>
    </source>
</evidence>
<dbReference type="OrthoDB" id="9815825at2"/>
<keyword evidence="1" id="KW-0560">Oxidoreductase</keyword>
<comment type="caution">
    <text evidence="4">The sequence shown here is derived from an EMBL/GenBank/DDBJ whole genome shotgun (WGS) entry which is preliminary data.</text>
</comment>
<organism evidence="4 5">
    <name type="scientific">Paenibacillus ginsengarvi</name>
    <dbReference type="NCBI Taxonomy" id="400777"/>
    <lineage>
        <taxon>Bacteria</taxon>
        <taxon>Bacillati</taxon>
        <taxon>Bacillota</taxon>
        <taxon>Bacilli</taxon>
        <taxon>Bacillales</taxon>
        <taxon>Paenibacillaceae</taxon>
        <taxon>Paenibacillus</taxon>
    </lineage>
</organism>
<keyword evidence="5" id="KW-1185">Reference proteome</keyword>
<dbReference type="PANTHER" id="PTHR43818">
    <property type="entry name" value="BCDNA.GH03377"/>
    <property type="match status" value="1"/>
</dbReference>
<name>A0A3B0C0E8_9BACL</name>
<sequence>MSKYRAAVIGLGYIGLKADIPRKHVPLSHSLAYRLNPHIEFAAAAGVRREQGEMLALLAPETKFYMDLDTMLSEQQLDLISICTPEHVRLELLRTVLSRSEARVLFLEKPVATTVQEAEAIAELAKRYKRTVVVNFSRRWSEGVRQIRQAVVSGEFGTLTNIHVRYTRGIGNNGSHLFDLIRFTAGPIAEVQVVRQVATNMDRKDDPTFSFLFSLDGGVPGYAEAFDDRHFLMFEMDLYFDKGKIELLRTGDDIRFYTASEHASVQGKHLTLKREETNLLARVSLIQLAVEHIVDIAQYGAAPVCTLDDGLCSLYVADALIRSHQNSGAVQTVKRIEK</sequence>
<dbReference type="Pfam" id="PF01408">
    <property type="entry name" value="GFO_IDH_MocA"/>
    <property type="match status" value="1"/>
</dbReference>
<feature type="domain" description="GFO/IDH/MocA-like oxidoreductase" evidence="3">
    <location>
        <begin position="145"/>
        <end position="246"/>
    </location>
</feature>
<dbReference type="GO" id="GO:0000166">
    <property type="term" value="F:nucleotide binding"/>
    <property type="evidence" value="ECO:0007669"/>
    <property type="project" value="InterPro"/>
</dbReference>
<protein>
    <submittedName>
        <fullName evidence="4">Gfo/Idh/MocA family oxidoreductase</fullName>
    </submittedName>
</protein>
<dbReference type="SUPFAM" id="SSF51735">
    <property type="entry name" value="NAD(P)-binding Rossmann-fold domains"/>
    <property type="match status" value="1"/>
</dbReference>
<accession>A0A3B0C0E8</accession>
<evidence type="ECO:0000259" key="2">
    <source>
        <dbReference type="Pfam" id="PF01408"/>
    </source>
</evidence>
<gene>
    <name evidence="4" type="ORF">D7M11_23370</name>
</gene>